<evidence type="ECO:0000313" key="3">
    <source>
        <dbReference type="Proteomes" id="UP000193963"/>
    </source>
</evidence>
<evidence type="ECO:0000256" key="1">
    <source>
        <dbReference type="SAM" id="Phobius"/>
    </source>
</evidence>
<dbReference type="OrthoDB" id="5797386at2"/>
<feature type="transmembrane region" description="Helical" evidence="1">
    <location>
        <begin position="144"/>
        <end position="162"/>
    </location>
</feature>
<reference evidence="3" key="1">
    <citation type="submission" date="2017-03" db="EMBL/GenBank/DDBJ databases">
        <authorList>
            <person name="Rodrigo-Torres L."/>
            <person name="Arahal R.D."/>
            <person name="Lucena T."/>
        </authorList>
    </citation>
    <scope>NUCLEOTIDE SEQUENCE [LARGE SCALE GENOMIC DNA]</scope>
    <source>
        <strain evidence="3">CECT 7751</strain>
    </source>
</reference>
<dbReference type="RefSeq" id="WP_085888861.1">
    <property type="nucleotide sequence ID" value="NZ_FWFN01000005.1"/>
</dbReference>
<dbReference type="AlphaFoldDB" id="A0A1X6ZP08"/>
<dbReference type="Proteomes" id="UP000193963">
    <property type="component" value="Unassembled WGS sequence"/>
</dbReference>
<protein>
    <submittedName>
        <fullName evidence="2">Putative permease</fullName>
    </submittedName>
</protein>
<name>A0A1X6ZP08_9RHOB</name>
<evidence type="ECO:0000313" key="2">
    <source>
        <dbReference type="EMBL" id="SLN57026.1"/>
    </source>
</evidence>
<sequence>MNILIGSVIIWAGALWALARVRRDHASELRTVWTISLDTFVFMLPRLMLGLISAGFLALLLPEAFVQRFLGDSAGFAGLLIASVFGALTPGGPFVAFAIGASALKAGATFGALTAYVTAWCIYSILRIMSYEVPMMGGRFTRVRLLYSLPVPVVLGLVAQAVM</sequence>
<keyword evidence="1" id="KW-0472">Membrane</keyword>
<feature type="transmembrane region" description="Helical" evidence="1">
    <location>
        <begin position="69"/>
        <end position="88"/>
    </location>
</feature>
<accession>A0A1X6ZP08</accession>
<feature type="transmembrane region" description="Helical" evidence="1">
    <location>
        <begin position="43"/>
        <end position="62"/>
    </location>
</feature>
<keyword evidence="1" id="KW-0812">Transmembrane</keyword>
<gene>
    <name evidence="2" type="ORF">PSM7751_02839</name>
</gene>
<dbReference type="EMBL" id="FWFN01000005">
    <property type="protein sequence ID" value="SLN57026.1"/>
    <property type="molecule type" value="Genomic_DNA"/>
</dbReference>
<proteinExistence type="predicted"/>
<feature type="transmembrane region" description="Helical" evidence="1">
    <location>
        <begin position="94"/>
        <end position="123"/>
    </location>
</feature>
<keyword evidence="1" id="KW-1133">Transmembrane helix</keyword>
<keyword evidence="3" id="KW-1185">Reference proteome</keyword>
<organism evidence="2 3">
    <name type="scientific">Pseudooceanicola marinus</name>
    <dbReference type="NCBI Taxonomy" id="396013"/>
    <lineage>
        <taxon>Bacteria</taxon>
        <taxon>Pseudomonadati</taxon>
        <taxon>Pseudomonadota</taxon>
        <taxon>Alphaproteobacteria</taxon>
        <taxon>Rhodobacterales</taxon>
        <taxon>Paracoccaceae</taxon>
        <taxon>Pseudooceanicola</taxon>
    </lineage>
</organism>